<organism evidence="1">
    <name type="scientific">uncultured Caudovirales phage</name>
    <dbReference type="NCBI Taxonomy" id="2100421"/>
    <lineage>
        <taxon>Viruses</taxon>
        <taxon>Duplodnaviria</taxon>
        <taxon>Heunggongvirae</taxon>
        <taxon>Uroviricota</taxon>
        <taxon>Caudoviricetes</taxon>
        <taxon>Peduoviridae</taxon>
        <taxon>Maltschvirus</taxon>
        <taxon>Maltschvirus maltsch</taxon>
    </lineage>
</organism>
<accession>A0A6J5QTR3</accession>
<evidence type="ECO:0008006" key="4">
    <source>
        <dbReference type="Google" id="ProtNLM"/>
    </source>
</evidence>
<evidence type="ECO:0000313" key="3">
    <source>
        <dbReference type="EMBL" id="CAB4215551.1"/>
    </source>
</evidence>
<dbReference type="EMBL" id="LR797063">
    <property type="protein sequence ID" value="CAB4184801.1"/>
    <property type="molecule type" value="Genomic_DNA"/>
</dbReference>
<evidence type="ECO:0000313" key="1">
    <source>
        <dbReference type="EMBL" id="CAB4184801.1"/>
    </source>
</evidence>
<proteinExistence type="predicted"/>
<name>A0A6J5QTR3_9CAUD</name>
<evidence type="ECO:0000313" key="2">
    <source>
        <dbReference type="EMBL" id="CAB4203792.1"/>
    </source>
</evidence>
<dbReference type="EMBL" id="LR797335">
    <property type="protein sequence ID" value="CAB4203792.1"/>
    <property type="molecule type" value="Genomic_DNA"/>
</dbReference>
<gene>
    <name evidence="1" type="ORF">UFOVP1112_33</name>
    <name evidence="2" type="ORF">UFOVP1385_6</name>
    <name evidence="3" type="ORF">UFOVP1478_36</name>
</gene>
<protein>
    <recommendedName>
        <fullName evidence="4">Essential recombination function protein</fullName>
    </recommendedName>
</protein>
<dbReference type="EMBL" id="LR797425">
    <property type="protein sequence ID" value="CAB4215551.1"/>
    <property type="molecule type" value="Genomic_DNA"/>
</dbReference>
<sequence length="215" mass="24427">MEINLIMEALAKAQGSYKKLISNEHSASGKYANLQSILEAVRESLSTNGIAFYQFIELVEDQTILKTVLAHSSGQSIWSTARIVTGKNLRATANILEINKRIQALMILGIAPSQNDSYAFDDNTDELSEQQLIEEVRKPKDGKAKLLVDRETTINKDQYQELLIELDGYESICEDILECYKIETLADLPKEEYHKAKNKIFKIKKIHEDYSNRAK</sequence>
<reference evidence="1" key="1">
    <citation type="submission" date="2020-05" db="EMBL/GenBank/DDBJ databases">
        <authorList>
            <person name="Chiriac C."/>
            <person name="Salcher M."/>
            <person name="Ghai R."/>
            <person name="Kavagutti S V."/>
        </authorList>
    </citation>
    <scope>NUCLEOTIDE SEQUENCE</scope>
</reference>